<dbReference type="PANTHER" id="PTHR10742">
    <property type="entry name" value="FLAVIN MONOAMINE OXIDASE"/>
    <property type="match status" value="1"/>
</dbReference>
<dbReference type="OrthoDB" id="5046242at2759"/>
<dbReference type="SUPFAM" id="SSF54373">
    <property type="entry name" value="FAD-linked reductases, C-terminal domain"/>
    <property type="match status" value="1"/>
</dbReference>
<organism evidence="2 3">
    <name type="scientific">Candida viswanathii</name>
    <dbReference type="NCBI Taxonomy" id="5486"/>
    <lineage>
        <taxon>Eukaryota</taxon>
        <taxon>Fungi</taxon>
        <taxon>Dikarya</taxon>
        <taxon>Ascomycota</taxon>
        <taxon>Saccharomycotina</taxon>
        <taxon>Pichiomycetes</taxon>
        <taxon>Debaryomycetaceae</taxon>
        <taxon>Candida/Lodderomyces clade</taxon>
        <taxon>Candida</taxon>
    </lineage>
</organism>
<gene>
    <name evidence="2" type="primary">CBP1</name>
    <name evidence="2" type="ORF">Cantr_01771</name>
</gene>
<proteinExistence type="predicted"/>
<dbReference type="GO" id="GO:0016491">
    <property type="term" value="F:oxidoreductase activity"/>
    <property type="evidence" value="ECO:0007669"/>
    <property type="project" value="InterPro"/>
</dbReference>
<name>A0A367YKK0_9ASCO</name>
<dbReference type="InterPro" id="IPR002937">
    <property type="entry name" value="Amino_oxidase"/>
</dbReference>
<dbReference type="Gene3D" id="3.90.660.10">
    <property type="match status" value="1"/>
</dbReference>
<reference evidence="2 3" key="1">
    <citation type="submission" date="2018-06" db="EMBL/GenBank/DDBJ databases">
        <title>Whole genome sequencing of Candida tropicalis (genome annotated by CSBL at Korea University).</title>
        <authorList>
            <person name="Ahn J."/>
        </authorList>
    </citation>
    <scope>NUCLEOTIDE SEQUENCE [LARGE SCALE GENOMIC DNA]</scope>
    <source>
        <strain evidence="2 3">ATCC 20962</strain>
    </source>
</reference>
<protein>
    <submittedName>
        <fullName evidence="2">Corticosteroid-binding protein</fullName>
    </submittedName>
</protein>
<dbReference type="InterPro" id="IPR036188">
    <property type="entry name" value="FAD/NAD-bd_sf"/>
</dbReference>
<dbReference type="STRING" id="5486.A0A367YKK0"/>
<feature type="domain" description="Amine oxidase" evidence="1">
    <location>
        <begin position="15"/>
        <end position="475"/>
    </location>
</feature>
<keyword evidence="3" id="KW-1185">Reference proteome</keyword>
<accession>A0A367YKK0</accession>
<sequence>MTSRTTKVTIIGAGVSGLKAAETLLASGLFTADDVVILEAQDRVGGRLKTVPSKSTPGVQYDLGASWFHDSLANVVLDDLIKQDLLDIENDVYYDDKDLQAYSSTGKVPVVDGKLNRVLEDIEKFIELYFHDSLNTPDLSLDDIVAKFFEQRGKFLTAEQKEYCGRMMRYLELWFGISSDRISGKYAVMDHQGRNLLNKRGYLFLVKHLASRIPESSILLNQPVKRIVRDNKEGDKKVLVETANGLKVYSDYLIVTVPHSILALDPGSTNGLVWEPKLPQNMTDAFKSIHFGALGKVVFEFDHIFWNNDQDRFQIIADKLDSAVGLSEKLETLPAPFTYPAFAVNFSRVHKTTGGSLVILMQSPLTDYLEAHPEQAWAYYKPMLQQLAVDPTQTIPEPTAVIVTDWTTNPWIRGSYSAMYTGDDPSDLIIQLSGEFENCGIPEPYIRFAGEHTISDGAGCVHGAYSSGIREAKWIINDLSPEVVTL</sequence>
<dbReference type="AlphaFoldDB" id="A0A367YKK0"/>
<comment type="caution">
    <text evidence="2">The sequence shown here is derived from an EMBL/GenBank/DDBJ whole genome shotgun (WGS) entry which is preliminary data.</text>
</comment>
<dbReference type="PANTHER" id="PTHR10742:SF410">
    <property type="entry name" value="LYSINE-SPECIFIC HISTONE DEMETHYLASE 2"/>
    <property type="match status" value="1"/>
</dbReference>
<dbReference type="EMBL" id="QLNQ01000018">
    <property type="protein sequence ID" value="RCK66099.1"/>
    <property type="molecule type" value="Genomic_DNA"/>
</dbReference>
<dbReference type="Proteomes" id="UP000253472">
    <property type="component" value="Unassembled WGS sequence"/>
</dbReference>
<dbReference type="Gene3D" id="3.50.50.60">
    <property type="entry name" value="FAD/NAD(P)-binding domain"/>
    <property type="match status" value="1"/>
</dbReference>
<dbReference type="InterPro" id="IPR050281">
    <property type="entry name" value="Flavin_monoamine_oxidase"/>
</dbReference>
<dbReference type="SUPFAM" id="SSF51905">
    <property type="entry name" value="FAD/NAD(P)-binding domain"/>
    <property type="match status" value="1"/>
</dbReference>
<evidence type="ECO:0000313" key="3">
    <source>
        <dbReference type="Proteomes" id="UP000253472"/>
    </source>
</evidence>
<dbReference type="Pfam" id="PF01593">
    <property type="entry name" value="Amino_oxidase"/>
    <property type="match status" value="1"/>
</dbReference>
<evidence type="ECO:0000259" key="1">
    <source>
        <dbReference type="Pfam" id="PF01593"/>
    </source>
</evidence>
<evidence type="ECO:0000313" key="2">
    <source>
        <dbReference type="EMBL" id="RCK66099.1"/>
    </source>
</evidence>